<sequence>MRYAVVTGVSSGIGKAICEKFLAKGLYVFGSVRKKEDAKYFEEKYPNTFHTLVFDTTDYPAVDKAVEEIHKVVGKKGLSVLVNNAGVAKYGPIQHVPIEELRQQYEVNVFAPVYLTQKLLWLLGASKEAKWQGKVIQISSTAGVMTRPMLGPYSSSKHAIEAIYDALRRELMIYGVEVVLIEPGPIKTEIWGKAKSGGNPYKDTDYGEIFAQLDKAVDEIEKIGLPVEAVADKAWEAFVAKKPKARYVVAPKKLMFKAAMYLIPDRMLDKIFYKDLKKLTQES</sequence>
<dbReference type="HOGENOM" id="CLU_010194_2_9_10"/>
<evidence type="ECO:0000313" key="4">
    <source>
        <dbReference type="EMBL" id="AFL98255.1"/>
    </source>
</evidence>
<dbReference type="PANTHER" id="PTHR44169:SF6">
    <property type="entry name" value="NADPH-DEPENDENT 1-ACYLDIHYDROXYACETONE PHOSPHATE REDUCTASE"/>
    <property type="match status" value="1"/>
</dbReference>
<dbReference type="SUPFAM" id="SSF51735">
    <property type="entry name" value="NAD(P)-binding Rossmann-fold domains"/>
    <property type="match status" value="1"/>
</dbReference>
<dbReference type="InterPro" id="IPR020904">
    <property type="entry name" value="Sc_DH/Rdtase_CS"/>
</dbReference>
<dbReference type="GO" id="GO:0016491">
    <property type="term" value="F:oxidoreductase activity"/>
    <property type="evidence" value="ECO:0007669"/>
    <property type="project" value="UniProtKB-KW"/>
</dbReference>
<protein>
    <recommendedName>
        <fullName evidence="6">SDR family oxidoreductase</fullName>
    </recommendedName>
</protein>
<reference evidence="4 5" key="1">
    <citation type="submission" date="2012-06" db="EMBL/GenBank/DDBJ databases">
        <title>The complete genome of Ornithobacterium rhinotracheale DSM 15997.</title>
        <authorList>
            <consortium name="US DOE Joint Genome Institute (JGI-PGF)"/>
            <person name="Lucas S."/>
            <person name="Copeland A."/>
            <person name="Lapidus A."/>
            <person name="Goodwin L."/>
            <person name="Pitluck S."/>
            <person name="Peters L."/>
            <person name="Mikhailova N."/>
            <person name="Teshima H."/>
            <person name="Kyrpides N."/>
            <person name="Mavromatis K."/>
            <person name="Pagani I."/>
            <person name="Ivanova N."/>
            <person name="Ovchinnikova G."/>
            <person name="Zeytun A."/>
            <person name="Detter J.C."/>
            <person name="Han C."/>
            <person name="Land M."/>
            <person name="Hauser L."/>
            <person name="Markowitz V."/>
            <person name="Cheng J.-F."/>
            <person name="Hugenholtz P."/>
            <person name="Woyke T."/>
            <person name="Wu D."/>
            <person name="Lang E."/>
            <person name="Kopitz M."/>
            <person name="Brambilla E."/>
            <person name="Klenk H.-P."/>
            <person name="Eisen J.A."/>
        </authorList>
    </citation>
    <scope>NUCLEOTIDE SEQUENCE [LARGE SCALE GENOMIC DNA]</scope>
    <source>
        <strain evidence="5">ATCC 51463 / DSM 15997 / CCUG 23171 / LMG 9086</strain>
    </source>
</reference>
<dbReference type="InterPro" id="IPR036291">
    <property type="entry name" value="NAD(P)-bd_dom_sf"/>
</dbReference>
<dbReference type="Pfam" id="PF00106">
    <property type="entry name" value="adh_short"/>
    <property type="match status" value="1"/>
</dbReference>
<evidence type="ECO:0000313" key="5">
    <source>
        <dbReference type="Proteomes" id="UP000006051"/>
    </source>
</evidence>
<evidence type="ECO:0000256" key="1">
    <source>
        <dbReference type="ARBA" id="ARBA00006484"/>
    </source>
</evidence>
<gene>
    <name evidence="4" type="ordered locus">Ornrh_2123</name>
</gene>
<dbReference type="InterPro" id="IPR002347">
    <property type="entry name" value="SDR_fam"/>
</dbReference>
<dbReference type="PROSITE" id="PS00061">
    <property type="entry name" value="ADH_SHORT"/>
    <property type="match status" value="1"/>
</dbReference>
<dbReference type="PRINTS" id="PR00080">
    <property type="entry name" value="SDRFAMILY"/>
</dbReference>
<organism evidence="4 5">
    <name type="scientific">Ornithobacterium rhinotracheale (strain ATCC 51463 / DSM 15997 / CCUG 23171 / CIP 104009 / LMG 9086)</name>
    <dbReference type="NCBI Taxonomy" id="867902"/>
    <lineage>
        <taxon>Bacteria</taxon>
        <taxon>Pseudomonadati</taxon>
        <taxon>Bacteroidota</taxon>
        <taxon>Flavobacteriia</taxon>
        <taxon>Flavobacteriales</taxon>
        <taxon>Weeksellaceae</taxon>
        <taxon>Ornithobacterium</taxon>
    </lineage>
</organism>
<dbReference type="GeneID" id="71570205"/>
<evidence type="ECO:0000256" key="3">
    <source>
        <dbReference type="RuleBase" id="RU000363"/>
    </source>
</evidence>
<dbReference type="KEGG" id="orh:Ornrh_2123"/>
<dbReference type="Proteomes" id="UP000006051">
    <property type="component" value="Chromosome"/>
</dbReference>
<dbReference type="Gene3D" id="3.40.50.720">
    <property type="entry name" value="NAD(P)-binding Rossmann-like Domain"/>
    <property type="match status" value="1"/>
</dbReference>
<dbReference type="CDD" id="cd05374">
    <property type="entry name" value="17beta-HSD-like_SDR_c"/>
    <property type="match status" value="1"/>
</dbReference>
<comment type="similarity">
    <text evidence="1 3">Belongs to the short-chain dehydrogenases/reductases (SDR) family.</text>
</comment>
<evidence type="ECO:0000256" key="2">
    <source>
        <dbReference type="ARBA" id="ARBA00023002"/>
    </source>
</evidence>
<keyword evidence="5" id="KW-1185">Reference proteome</keyword>
<dbReference type="PANTHER" id="PTHR44169">
    <property type="entry name" value="NADPH-DEPENDENT 1-ACYLDIHYDROXYACETONE PHOSPHATE REDUCTASE"/>
    <property type="match status" value="1"/>
</dbReference>
<keyword evidence="2" id="KW-0560">Oxidoreductase</keyword>
<evidence type="ECO:0008006" key="6">
    <source>
        <dbReference type="Google" id="ProtNLM"/>
    </source>
</evidence>
<dbReference type="PRINTS" id="PR00081">
    <property type="entry name" value="GDHRDH"/>
</dbReference>
<dbReference type="RefSeq" id="WP_014791774.1">
    <property type="nucleotide sequence ID" value="NC_018016.1"/>
</dbReference>
<dbReference type="GeneID" id="97258713"/>
<proteinExistence type="inferred from homology"/>
<dbReference type="STRING" id="867902.Ornrh_2123"/>
<name>I4A2S1_ORNRL</name>
<dbReference type="AlphaFoldDB" id="I4A2S1"/>
<accession>I4A2S1</accession>
<dbReference type="EMBL" id="CP003283">
    <property type="protein sequence ID" value="AFL98255.1"/>
    <property type="molecule type" value="Genomic_DNA"/>
</dbReference>
<dbReference type="eggNOG" id="COG1028">
    <property type="taxonomic scope" value="Bacteria"/>
</dbReference>